<name>A0AAD1XLJ7_EUPCR</name>
<accession>A0AAD1XLJ7</accession>
<evidence type="ECO:0000313" key="2">
    <source>
        <dbReference type="EMBL" id="CAI2374998.1"/>
    </source>
</evidence>
<evidence type="ECO:0000313" key="3">
    <source>
        <dbReference type="Proteomes" id="UP001295684"/>
    </source>
</evidence>
<dbReference type="EMBL" id="CAMPGE010016443">
    <property type="protein sequence ID" value="CAI2374998.1"/>
    <property type="molecule type" value="Genomic_DNA"/>
</dbReference>
<feature type="region of interest" description="Disordered" evidence="1">
    <location>
        <begin position="1"/>
        <end position="34"/>
    </location>
</feature>
<proteinExistence type="predicted"/>
<reference evidence="2" key="1">
    <citation type="submission" date="2023-07" db="EMBL/GenBank/DDBJ databases">
        <authorList>
            <consortium name="AG Swart"/>
            <person name="Singh M."/>
            <person name="Singh A."/>
            <person name="Seah K."/>
            <person name="Emmerich C."/>
        </authorList>
    </citation>
    <scope>NUCLEOTIDE SEQUENCE</scope>
    <source>
        <strain evidence="2">DP1</strain>
    </source>
</reference>
<keyword evidence="3" id="KW-1185">Reference proteome</keyword>
<evidence type="ECO:0000256" key="1">
    <source>
        <dbReference type="SAM" id="MobiDB-lite"/>
    </source>
</evidence>
<dbReference type="AlphaFoldDB" id="A0AAD1XLJ7"/>
<protein>
    <submittedName>
        <fullName evidence="2">Uncharacterized protein</fullName>
    </submittedName>
</protein>
<dbReference type="Proteomes" id="UP001295684">
    <property type="component" value="Unassembled WGS sequence"/>
</dbReference>
<organism evidence="2 3">
    <name type="scientific">Euplotes crassus</name>
    <dbReference type="NCBI Taxonomy" id="5936"/>
    <lineage>
        <taxon>Eukaryota</taxon>
        <taxon>Sar</taxon>
        <taxon>Alveolata</taxon>
        <taxon>Ciliophora</taxon>
        <taxon>Intramacronucleata</taxon>
        <taxon>Spirotrichea</taxon>
        <taxon>Hypotrichia</taxon>
        <taxon>Euplotida</taxon>
        <taxon>Euplotidae</taxon>
        <taxon>Moneuplotes</taxon>
    </lineage>
</organism>
<gene>
    <name evidence="2" type="ORF">ECRASSUSDP1_LOCUS16357</name>
</gene>
<feature type="region of interest" description="Disordered" evidence="1">
    <location>
        <begin position="70"/>
        <end position="94"/>
    </location>
</feature>
<comment type="caution">
    <text evidence="2">The sequence shown here is derived from an EMBL/GenBank/DDBJ whole genome shotgun (WGS) entry which is preliminary data.</text>
</comment>
<sequence>MAYSDSESSEIDHNNYKGQYIDDDPGSKWQDPDTGAHFDFKEMCKILKKVSYERRSEERKRTALLKNIQKRRGNSLENQPEHQVGTRPANIGLKKPEKRNNFMKSFSNMKQGQLKYHENSSNGQTMKIFNTNSLERPKKIQKMNRHKRHRNLESFHEKLMANKISYKGQIKKNYQIRLSNIAQNLSNSIDAKRSVSRKNRRNIGGSISTKYNKAKNLAILNKSNEHVRPKQLINTQNNIIIISNHSHAKSFKGKPKVLKKNYEKVGNLLNSHGQGRNSHFKKGPTMTNAPYIKLPGSNSMSDNSFNYSSSRRNMKSDKKRMSGLFQNSMFT</sequence>